<protein>
    <submittedName>
        <fullName evidence="1">Uncharacterized protein</fullName>
    </submittedName>
</protein>
<gene>
    <name evidence="1" type="ORF">FQP86_12590</name>
</gene>
<dbReference type="AlphaFoldDB" id="A0A558HJG8"/>
<dbReference type="RefSeq" id="WP_144727746.1">
    <property type="nucleotide sequence ID" value="NZ_CAWOWR010000137.1"/>
</dbReference>
<evidence type="ECO:0000313" key="2">
    <source>
        <dbReference type="Proteomes" id="UP000319941"/>
    </source>
</evidence>
<dbReference type="Proteomes" id="UP000319941">
    <property type="component" value="Unassembled WGS sequence"/>
</dbReference>
<reference evidence="1 2" key="1">
    <citation type="submission" date="2019-07" db="EMBL/GenBank/DDBJ databases">
        <title>Diversity of Bacteria from Kongsfjorden, Arctic.</title>
        <authorList>
            <person name="Yu Y."/>
        </authorList>
    </citation>
    <scope>NUCLEOTIDE SEQUENCE [LARGE SCALE GENOMIC DNA]</scope>
    <source>
        <strain evidence="1 2">SM1923</strain>
    </source>
</reference>
<organism evidence="1 2">
    <name type="scientific">Cobetia crustatorum</name>
    <dbReference type="NCBI Taxonomy" id="553385"/>
    <lineage>
        <taxon>Bacteria</taxon>
        <taxon>Pseudomonadati</taxon>
        <taxon>Pseudomonadota</taxon>
        <taxon>Gammaproteobacteria</taxon>
        <taxon>Oceanospirillales</taxon>
        <taxon>Halomonadaceae</taxon>
        <taxon>Cobetia</taxon>
    </lineage>
</organism>
<accession>A0A558HJG8</accession>
<sequence>MEDRNGPLSAVPIGRHNGQVLNLPSKIKTIRGICTNFEENLIKYFFLPGFQYAVQLQDILINVDAVDSEDEIPKLYYGKVISSKNMGMHSYNYRMTYFEYTRDLKRRESVDFCLKLKSSFQEEKGISDDSTGRIILMFGKVTASGLGLCIEDLGWGELSLLPKKYESLLP</sequence>
<proteinExistence type="predicted"/>
<name>A0A558HJG8_9GAMM</name>
<keyword evidence="2" id="KW-1185">Reference proteome</keyword>
<dbReference type="OrthoDB" id="6398615at2"/>
<dbReference type="EMBL" id="VNFH01000008">
    <property type="protein sequence ID" value="TVU69276.1"/>
    <property type="molecule type" value="Genomic_DNA"/>
</dbReference>
<evidence type="ECO:0000313" key="1">
    <source>
        <dbReference type="EMBL" id="TVU69276.1"/>
    </source>
</evidence>
<comment type="caution">
    <text evidence="1">The sequence shown here is derived from an EMBL/GenBank/DDBJ whole genome shotgun (WGS) entry which is preliminary data.</text>
</comment>